<dbReference type="Pfam" id="PF02076">
    <property type="entry name" value="STE3"/>
    <property type="match status" value="1"/>
</dbReference>
<evidence type="ECO:0000256" key="7">
    <source>
        <dbReference type="ARBA" id="ARBA00023136"/>
    </source>
</evidence>
<evidence type="ECO:0000256" key="3">
    <source>
        <dbReference type="ARBA" id="ARBA00022507"/>
    </source>
</evidence>
<dbReference type="Proteomes" id="UP001498398">
    <property type="component" value="Unassembled WGS sequence"/>
</dbReference>
<dbReference type="PANTHER" id="PTHR28097:SF1">
    <property type="entry name" value="PHEROMONE A FACTOR RECEPTOR"/>
    <property type="match status" value="1"/>
</dbReference>
<keyword evidence="12" id="KW-1185">Reference proteome</keyword>
<keyword evidence="8 11" id="KW-0675">Receptor</keyword>
<dbReference type="PRINTS" id="PR00901">
    <property type="entry name" value="PHEROMONEBAR"/>
</dbReference>
<keyword evidence="5 10" id="KW-1133">Transmembrane helix</keyword>
<keyword evidence="4 10" id="KW-0812">Transmembrane</keyword>
<proteinExistence type="inferred from homology"/>
<comment type="subcellular location">
    <subcellularLocation>
        <location evidence="1">Membrane</location>
        <topology evidence="1">Multi-pass membrane protein</topology>
    </subcellularLocation>
</comment>
<name>A0ABR1IKD9_9AGAR</name>
<feature type="transmembrane region" description="Helical" evidence="10">
    <location>
        <begin position="154"/>
        <end position="176"/>
    </location>
</feature>
<evidence type="ECO:0000256" key="2">
    <source>
        <dbReference type="ARBA" id="ARBA00011085"/>
    </source>
</evidence>
<feature type="transmembrane region" description="Helical" evidence="10">
    <location>
        <begin position="271"/>
        <end position="290"/>
    </location>
</feature>
<reference evidence="11 12" key="1">
    <citation type="submission" date="2024-01" db="EMBL/GenBank/DDBJ databases">
        <title>A draft genome for the cacao thread blight pathogen Marasmiellus scandens.</title>
        <authorList>
            <person name="Baruah I.K."/>
            <person name="Leung J."/>
            <person name="Bukari Y."/>
            <person name="Amoako-Attah I."/>
            <person name="Meinhardt L.W."/>
            <person name="Bailey B.A."/>
            <person name="Cohen S.P."/>
        </authorList>
    </citation>
    <scope>NUCLEOTIDE SEQUENCE [LARGE SCALE GENOMIC DNA]</scope>
    <source>
        <strain evidence="11 12">GH-19</strain>
    </source>
</reference>
<dbReference type="InterPro" id="IPR001499">
    <property type="entry name" value="GPCR_STE3"/>
</dbReference>
<evidence type="ECO:0000256" key="6">
    <source>
        <dbReference type="ARBA" id="ARBA00023040"/>
    </source>
</evidence>
<keyword evidence="7 10" id="KW-0472">Membrane</keyword>
<feature type="transmembrane region" description="Helical" evidence="10">
    <location>
        <begin position="37"/>
        <end position="55"/>
    </location>
</feature>
<evidence type="ECO:0000256" key="4">
    <source>
        <dbReference type="ARBA" id="ARBA00022692"/>
    </source>
</evidence>
<feature type="transmembrane region" description="Helical" evidence="10">
    <location>
        <begin position="112"/>
        <end position="132"/>
    </location>
</feature>
<dbReference type="EMBL" id="JBANRG010000111">
    <property type="protein sequence ID" value="KAK7435130.1"/>
    <property type="molecule type" value="Genomic_DNA"/>
</dbReference>
<feature type="transmembrane region" description="Helical" evidence="10">
    <location>
        <begin position="7"/>
        <end position="25"/>
    </location>
</feature>
<dbReference type="PRINTS" id="PR00899">
    <property type="entry name" value="GPCRSTE3"/>
</dbReference>
<evidence type="ECO:0000256" key="10">
    <source>
        <dbReference type="SAM" id="Phobius"/>
    </source>
</evidence>
<feature type="transmembrane region" description="Helical" evidence="10">
    <location>
        <begin position="204"/>
        <end position="227"/>
    </location>
</feature>
<evidence type="ECO:0000313" key="12">
    <source>
        <dbReference type="Proteomes" id="UP001498398"/>
    </source>
</evidence>
<sequence length="483" mass="53091">MTYSNSIYITFAFLGFAVSMIPLPWHLEAWNTGTCLYMIWTGLSCLNMGINAIVWNKDAIVRAPVWCDISTRFLVGSAVAIPAASLCINRRLYHISSANTVTTTRAEKRRAIMVDLAIGLGIPILEMILQYIPQGHRFNIFQEVGCYPFTYNTWVAYLLVSSWPAAIGLVSMYYCVRSIIAFNKRRAQFKQLLSRNSNLNANRYWRLMCLAGTEVLLTVPLGAYAMYLDATAGVISPWISFADTHWGFSRIDSFPSILWRASPKSEISIELSRWAPIMCAFIFFVYFGFADEARKNYKAMYGSVAKKLGVTTIGSETKLGSSFGGSKSFGTSSSGRSGLLPVFISKETSRKRDSLDSFTNFSTSDVDYKEGSFKEKSFNGEMSFGALSLNDVGGALADCKEDKLPSSSSASIMESPSDTIAPAFPEPAVTKDELTIEISSVRYPSMISATIPSPTLTVGSVPKHPIDAPLTIGSSQSQAEHLV</sequence>
<evidence type="ECO:0000313" key="11">
    <source>
        <dbReference type="EMBL" id="KAK7435130.1"/>
    </source>
</evidence>
<gene>
    <name evidence="11" type="primary">STE3_4</name>
    <name evidence="11" type="ORF">VKT23_019823</name>
</gene>
<protein>
    <submittedName>
        <fullName evidence="11">A-factor receptor</fullName>
    </submittedName>
</protein>
<keyword evidence="6" id="KW-0297">G-protein coupled receptor</keyword>
<evidence type="ECO:0000256" key="8">
    <source>
        <dbReference type="ARBA" id="ARBA00023170"/>
    </source>
</evidence>
<comment type="caution">
    <text evidence="11">The sequence shown here is derived from an EMBL/GenBank/DDBJ whole genome shotgun (WGS) entry which is preliminary data.</text>
</comment>
<accession>A0ABR1IKD9</accession>
<evidence type="ECO:0000256" key="9">
    <source>
        <dbReference type="ARBA" id="ARBA00023224"/>
    </source>
</evidence>
<dbReference type="PANTHER" id="PTHR28097">
    <property type="entry name" value="PHEROMONE A FACTOR RECEPTOR"/>
    <property type="match status" value="1"/>
</dbReference>
<evidence type="ECO:0000256" key="5">
    <source>
        <dbReference type="ARBA" id="ARBA00022989"/>
    </source>
</evidence>
<dbReference type="CDD" id="cd14966">
    <property type="entry name" value="7tmD_STE3"/>
    <property type="match status" value="1"/>
</dbReference>
<comment type="similarity">
    <text evidence="2">Belongs to the G-protein coupled receptor 4 family.</text>
</comment>
<evidence type="ECO:0000256" key="1">
    <source>
        <dbReference type="ARBA" id="ARBA00004141"/>
    </source>
</evidence>
<organism evidence="11 12">
    <name type="scientific">Marasmiellus scandens</name>
    <dbReference type="NCBI Taxonomy" id="2682957"/>
    <lineage>
        <taxon>Eukaryota</taxon>
        <taxon>Fungi</taxon>
        <taxon>Dikarya</taxon>
        <taxon>Basidiomycota</taxon>
        <taxon>Agaricomycotina</taxon>
        <taxon>Agaricomycetes</taxon>
        <taxon>Agaricomycetidae</taxon>
        <taxon>Agaricales</taxon>
        <taxon>Marasmiineae</taxon>
        <taxon>Omphalotaceae</taxon>
        <taxon>Marasmiellus</taxon>
    </lineage>
</organism>
<dbReference type="InterPro" id="IPR000481">
    <property type="entry name" value="GPCR_Pheromne_B_alpha_rcpt"/>
</dbReference>
<keyword evidence="9" id="KW-0807">Transducer</keyword>
<keyword evidence="3" id="KW-0589">Pheromone response</keyword>